<reference evidence="2" key="1">
    <citation type="journal article" date="2019" name="Int. J. Syst. Evol. Microbiol.">
        <title>The Global Catalogue of Microorganisms (GCM) 10K type strain sequencing project: providing services to taxonomists for standard genome sequencing and annotation.</title>
        <authorList>
            <consortium name="The Broad Institute Genomics Platform"/>
            <consortium name="The Broad Institute Genome Sequencing Center for Infectious Disease"/>
            <person name="Wu L."/>
            <person name="Ma J."/>
        </authorList>
    </citation>
    <scope>NUCLEOTIDE SEQUENCE [LARGE SCALE GENOMIC DNA]</scope>
    <source>
        <strain evidence="2">JCM 31890</strain>
    </source>
</reference>
<accession>A0ABP8LI60</accession>
<keyword evidence="2" id="KW-1185">Reference proteome</keyword>
<gene>
    <name evidence="1" type="ORF">GCM10023090_29260</name>
</gene>
<comment type="caution">
    <text evidence="1">The sequence shown here is derived from an EMBL/GenBank/DDBJ whole genome shotgun (WGS) entry which is preliminary data.</text>
</comment>
<sequence>MQASSLAPALPLQTSAPGICDARDGSAPPCGTGNALALDSQDLLRGHKAVTIAHNGALYRLQATKLGKLILTK</sequence>
<dbReference type="Pfam" id="PF10636">
    <property type="entry name" value="hemP"/>
    <property type="match status" value="1"/>
</dbReference>
<evidence type="ECO:0000313" key="1">
    <source>
        <dbReference type="EMBL" id="GAA4429359.1"/>
    </source>
</evidence>
<evidence type="ECO:0008006" key="3">
    <source>
        <dbReference type="Google" id="ProtNLM"/>
    </source>
</evidence>
<organism evidence="1 2">
    <name type="scientific">Acidovorax lacteus</name>
    <dbReference type="NCBI Taxonomy" id="1924988"/>
    <lineage>
        <taxon>Bacteria</taxon>
        <taxon>Pseudomonadati</taxon>
        <taxon>Pseudomonadota</taxon>
        <taxon>Betaproteobacteria</taxon>
        <taxon>Burkholderiales</taxon>
        <taxon>Comamonadaceae</taxon>
        <taxon>Acidovorax</taxon>
    </lineage>
</organism>
<dbReference type="RefSeq" id="WP_345066886.1">
    <property type="nucleotide sequence ID" value="NZ_BAABEX010000030.1"/>
</dbReference>
<proteinExistence type="predicted"/>
<name>A0ABP8LI60_9BURK</name>
<dbReference type="Gene3D" id="2.10.70.10">
    <property type="entry name" value="Complement Module, domain 1"/>
    <property type="match status" value="1"/>
</dbReference>
<dbReference type="Proteomes" id="UP001501788">
    <property type="component" value="Unassembled WGS sequence"/>
</dbReference>
<dbReference type="InterPro" id="IPR019600">
    <property type="entry name" value="Hemin_uptake_protein_HemP"/>
</dbReference>
<evidence type="ECO:0000313" key="2">
    <source>
        <dbReference type="Proteomes" id="UP001501788"/>
    </source>
</evidence>
<dbReference type="EMBL" id="BAABEX010000030">
    <property type="protein sequence ID" value="GAA4429359.1"/>
    <property type="molecule type" value="Genomic_DNA"/>
</dbReference>
<protein>
    <recommendedName>
        <fullName evidence="3">Hemin uptake protein HemP</fullName>
    </recommendedName>
</protein>